<comment type="caution">
    <text evidence="2">The sequence shown here is derived from an EMBL/GenBank/DDBJ whole genome shotgun (WGS) entry which is preliminary data.</text>
</comment>
<protein>
    <submittedName>
        <fullName evidence="2">Uncharacterized protein</fullName>
    </submittedName>
</protein>
<reference evidence="2 3" key="1">
    <citation type="submission" date="2024-02" db="EMBL/GenBank/DDBJ databases">
        <authorList>
            <person name="Chen Y."/>
            <person name="Shah S."/>
            <person name="Dougan E. K."/>
            <person name="Thang M."/>
            <person name="Chan C."/>
        </authorList>
    </citation>
    <scope>NUCLEOTIDE SEQUENCE [LARGE SCALE GENOMIC DNA]</scope>
</reference>
<dbReference type="InterPro" id="IPR018655">
    <property type="entry name" value="DUF2086"/>
</dbReference>
<feature type="region of interest" description="Disordered" evidence="1">
    <location>
        <begin position="393"/>
        <end position="424"/>
    </location>
</feature>
<dbReference type="Pfam" id="PF09859">
    <property type="entry name" value="Oxygenase-NA"/>
    <property type="match status" value="1"/>
</dbReference>
<proteinExistence type="predicted"/>
<evidence type="ECO:0000313" key="3">
    <source>
        <dbReference type="Proteomes" id="UP001642484"/>
    </source>
</evidence>
<name>A0ABP0NHH6_9DINO</name>
<keyword evidence="3" id="KW-1185">Reference proteome</keyword>
<organism evidence="2 3">
    <name type="scientific">Durusdinium trenchii</name>
    <dbReference type="NCBI Taxonomy" id="1381693"/>
    <lineage>
        <taxon>Eukaryota</taxon>
        <taxon>Sar</taxon>
        <taxon>Alveolata</taxon>
        <taxon>Dinophyceae</taxon>
        <taxon>Suessiales</taxon>
        <taxon>Symbiodiniaceae</taxon>
        <taxon>Durusdinium</taxon>
    </lineage>
</organism>
<dbReference type="EMBL" id="CAXAMN010021773">
    <property type="protein sequence ID" value="CAK9063237.1"/>
    <property type="molecule type" value="Genomic_DNA"/>
</dbReference>
<dbReference type="InterPro" id="IPR036388">
    <property type="entry name" value="WH-like_DNA-bd_sf"/>
</dbReference>
<sequence>MKRPAATQRRQGATAAGDAVAAAMEEIPRGQTRSKMEVFRKALQHLGRGDEGIDTGVRARLGFELKRLCQSRAAGWHRVVASDGAFGAEEQLSLLQKEGARPRPGESVASWAQRCDVAFVGTYRSALQRACRAGKDPGIAKWPAWSVEPIKSKAHLKERLLLSGGKLFHLEGARTCSVPAFQAPPPSRCSAKPKSLQDALKIVAPRLKKAFNSKQMQELRDTGATRLRRILHSQECAQLLQYAEEANAFDEVRRLDGEAGQGGAYYFCKQPPHLVEAIRTSLYAQLLEQLPELGERYGATMAQLERRCAEAGQKRCATIFLAFGEGGLNLAHQDPYGKLFFPYQAMLMLSRRGKDFNGGEFFVKNMKTGKACHCSRSRSLWCGETCMCIDGGEDHHPGRRRPGRRDALRGQQRGRARRRLQARR</sequence>
<gene>
    <name evidence="2" type="ORF">CCMP2556_LOCUS31084</name>
</gene>
<accession>A0ABP0NHH6</accession>
<feature type="compositionally biased region" description="Basic residues" evidence="1">
    <location>
        <begin position="412"/>
        <end position="424"/>
    </location>
</feature>
<evidence type="ECO:0000313" key="2">
    <source>
        <dbReference type="EMBL" id="CAK9063237.1"/>
    </source>
</evidence>
<evidence type="ECO:0000256" key="1">
    <source>
        <dbReference type="SAM" id="MobiDB-lite"/>
    </source>
</evidence>
<dbReference type="Proteomes" id="UP001642484">
    <property type="component" value="Unassembled WGS sequence"/>
</dbReference>
<dbReference type="Gene3D" id="1.10.10.10">
    <property type="entry name" value="Winged helix-like DNA-binding domain superfamily/Winged helix DNA-binding domain"/>
    <property type="match status" value="1"/>
</dbReference>